<accession>A0A1V0GYK3</accession>
<name>A0A1V0GYK3_9RHOB</name>
<dbReference type="RefSeq" id="WP_080623212.1">
    <property type="nucleotide sequence ID" value="NZ_CAWMZI010000006.1"/>
</dbReference>
<dbReference type="PANTHER" id="PTHR12526:SF635">
    <property type="entry name" value="GLYCOSYL TRANSFERASE GROUP 1"/>
    <property type="match status" value="1"/>
</dbReference>
<dbReference type="SUPFAM" id="SSF53756">
    <property type="entry name" value="UDP-Glycosyltransferase/glycogen phosphorylase"/>
    <property type="match status" value="1"/>
</dbReference>
<dbReference type="Pfam" id="PF13439">
    <property type="entry name" value="Glyco_transf_4"/>
    <property type="match status" value="1"/>
</dbReference>
<feature type="domain" description="Glycosyltransferase subfamily 4-like N-terminal" evidence="2">
    <location>
        <begin position="18"/>
        <end position="217"/>
    </location>
</feature>
<keyword evidence="3" id="KW-0614">Plasmid</keyword>
<dbReference type="Pfam" id="PF00534">
    <property type="entry name" value="Glycos_transf_1"/>
    <property type="match status" value="1"/>
</dbReference>
<organism evidence="3 4">
    <name type="scientific">Paracoccus yeei</name>
    <dbReference type="NCBI Taxonomy" id="147645"/>
    <lineage>
        <taxon>Bacteria</taxon>
        <taxon>Pseudomonadati</taxon>
        <taxon>Pseudomonadota</taxon>
        <taxon>Alphaproteobacteria</taxon>
        <taxon>Rhodobacterales</taxon>
        <taxon>Paracoccaceae</taxon>
        <taxon>Paracoccus</taxon>
    </lineage>
</organism>
<keyword evidence="4" id="KW-1185">Reference proteome</keyword>
<dbReference type="AlphaFoldDB" id="A0A1V0GYK3"/>
<evidence type="ECO:0000313" key="3">
    <source>
        <dbReference type="EMBL" id="ARC38945.1"/>
    </source>
</evidence>
<dbReference type="EMBL" id="CP020445">
    <property type="protein sequence ID" value="ARC38945.1"/>
    <property type="molecule type" value="Genomic_DNA"/>
</dbReference>
<dbReference type="PANTHER" id="PTHR12526">
    <property type="entry name" value="GLYCOSYLTRANSFERASE"/>
    <property type="match status" value="1"/>
</dbReference>
<sequence length="413" mass="44677">MTLQVLHIVHDHPAYTSGGTEILAHDLTRALDATPGVRARLLAATTALQRPGDAPGALGLEGGDHLLRTGRYDRFSMLRQDGTEWVASMGRLLSHVRPDVVHLHGLDRIGAEVLAVLRRLAPRARIVLTLHDYQILCSNDGLMLTVPEGARCRNPGQDRCRRCYPDMPAAAHLLRKAHLTALLSLVDAFIAPSRFLAERFVDWGLDAGRITVLPNQVQPAPHPQRGPRANPDRFAYFGNIAPHKGVLPLMAATRLAGEALTLDLHGGLGHAEAGFRREFAEALAATPNAAHHGSYNRADLPALMARADWLVLPSLWWENAPLVVLEARAAGLPVICSGIGGMAEMVAHGTTGLHVPPGDPRALAEAMRTAASDPAGHARMAAAQRSRHRDDAYRAFVDAHLDIYRTLSRKVSA</sequence>
<dbReference type="eggNOG" id="COG0438">
    <property type="taxonomic scope" value="Bacteria"/>
</dbReference>
<geneLocation type="plasmid" evidence="3 4">
    <name>unnamed5</name>
</geneLocation>
<reference evidence="3" key="1">
    <citation type="submission" date="2017-12" db="EMBL/GenBank/DDBJ databases">
        <title>FDA dAtabase for Regulatory Grade micrObial Sequences (FDA-ARGOS): Supporting development and validation of Infectious Disease Dx tests.</title>
        <authorList>
            <person name="Campos J."/>
            <person name="Goldberg B."/>
            <person name="Tallon L."/>
            <person name="Sadzewicz L."/>
            <person name="Sengamalay N."/>
            <person name="Ott S."/>
            <person name="Godinez A."/>
            <person name="Nagaraj S."/>
            <person name="Vyas G."/>
            <person name="Aluvathingal J."/>
            <person name="Nadendla S."/>
            <person name="Geyer C."/>
            <person name="Nandy P."/>
            <person name="Hobson J."/>
            <person name="Sichtig H."/>
        </authorList>
    </citation>
    <scope>NUCLEOTIDE SEQUENCE</scope>
    <source>
        <strain evidence="3">FDAARGOS_252</strain>
        <plasmid evidence="3">unnamed5</plasmid>
    </source>
</reference>
<gene>
    <name evidence="3" type="ORF">A6J80_21835</name>
</gene>
<protein>
    <submittedName>
        <fullName evidence="3">Glycosyl transferase</fullName>
    </submittedName>
</protein>
<feature type="domain" description="Glycosyl transferase family 1" evidence="1">
    <location>
        <begin position="224"/>
        <end position="385"/>
    </location>
</feature>
<dbReference type="Gene3D" id="3.40.50.2000">
    <property type="entry name" value="Glycogen Phosphorylase B"/>
    <property type="match status" value="2"/>
</dbReference>
<keyword evidence="3" id="KW-0808">Transferase</keyword>
<dbReference type="CDD" id="cd03823">
    <property type="entry name" value="GT4_ExpE7-like"/>
    <property type="match status" value="1"/>
</dbReference>
<dbReference type="InterPro" id="IPR028098">
    <property type="entry name" value="Glyco_trans_4-like_N"/>
</dbReference>
<dbReference type="KEGG" id="pye:A6J80_21835"/>
<proteinExistence type="predicted"/>
<dbReference type="GO" id="GO:0016757">
    <property type="term" value="F:glycosyltransferase activity"/>
    <property type="evidence" value="ECO:0007669"/>
    <property type="project" value="InterPro"/>
</dbReference>
<evidence type="ECO:0000259" key="1">
    <source>
        <dbReference type="Pfam" id="PF00534"/>
    </source>
</evidence>
<dbReference type="Proteomes" id="UP000191257">
    <property type="component" value="Plasmid unnamed5"/>
</dbReference>
<dbReference type="InterPro" id="IPR001296">
    <property type="entry name" value="Glyco_trans_1"/>
</dbReference>
<evidence type="ECO:0000313" key="4">
    <source>
        <dbReference type="Proteomes" id="UP000191257"/>
    </source>
</evidence>
<evidence type="ECO:0000259" key="2">
    <source>
        <dbReference type="Pfam" id="PF13439"/>
    </source>
</evidence>